<dbReference type="EMBL" id="CAVLGL010000085">
    <property type="protein sequence ID" value="CAK1590637.1"/>
    <property type="molecule type" value="Genomic_DNA"/>
</dbReference>
<keyword evidence="3" id="KW-1185">Reference proteome</keyword>
<name>A0AAV1L8E2_9NEOP</name>
<gene>
    <name evidence="2" type="ORF">PARMNEM_LOCUS10973</name>
</gene>
<dbReference type="PANTHER" id="PTHR47510">
    <property type="entry name" value="REVERSE TRANSCRIPTASE DOMAIN-CONTAINING PROTEIN"/>
    <property type="match status" value="1"/>
</dbReference>
<feature type="coiled-coil region" evidence="1">
    <location>
        <begin position="94"/>
        <end position="147"/>
    </location>
</feature>
<proteinExistence type="predicted"/>
<evidence type="ECO:0000313" key="2">
    <source>
        <dbReference type="EMBL" id="CAK1590637.1"/>
    </source>
</evidence>
<reference evidence="2 3" key="1">
    <citation type="submission" date="2023-11" db="EMBL/GenBank/DDBJ databases">
        <authorList>
            <person name="Hedman E."/>
            <person name="Englund M."/>
            <person name="Stromberg M."/>
            <person name="Nyberg Akerstrom W."/>
            <person name="Nylinder S."/>
            <person name="Jareborg N."/>
            <person name="Kallberg Y."/>
            <person name="Kronander E."/>
        </authorList>
    </citation>
    <scope>NUCLEOTIDE SEQUENCE [LARGE SCALE GENOMIC DNA]</scope>
</reference>
<dbReference type="PANTHER" id="PTHR47510:SF3">
    <property type="entry name" value="ENDO_EXONUCLEASE_PHOSPHATASE DOMAIN-CONTAINING PROTEIN"/>
    <property type="match status" value="1"/>
</dbReference>
<sequence length="403" mass="45994">MNSTFNQMDGKVDDIAAEVSDASLIPKDPSVFNQSPPEHVTFRKRLNCNSQIINTTDFLKFQDKILSIMENWFSRQDEKMSLYIKQLSEIRDSIEFISSKYEDLHKTSEALEKRISDLESKTNLRGENENEIKISVLESKIKNMEQQSRICNVEINNLPEKRNENLITIIESIATAVKHTIVSNDIVAIHRVPHANTGNPLPKNSIVKFTTCIIRDSFLTAYRKNKGLTTDQSGIGWIKHEPNNSSLNGFISTINFTVDMVKKELENLDVCKGSGPDGIPPFFLKYTEDTICVPLTILYNKCIQDGVFPAIWKTANITPIHKEGSKNDVENYRPISLLSVLSKVFERLVHNVIYPVLHNIIIPEQHGFVIKRSTVSNLLVYTTYLFEHRDKGIQVDSVYTDFR</sequence>
<keyword evidence="1" id="KW-0175">Coiled coil</keyword>
<protein>
    <recommendedName>
        <fullName evidence="4">Reverse transcriptase domain-containing protein</fullName>
    </recommendedName>
</protein>
<evidence type="ECO:0000313" key="3">
    <source>
        <dbReference type="Proteomes" id="UP001314205"/>
    </source>
</evidence>
<comment type="caution">
    <text evidence="2">The sequence shown here is derived from an EMBL/GenBank/DDBJ whole genome shotgun (WGS) entry which is preliminary data.</text>
</comment>
<evidence type="ECO:0008006" key="4">
    <source>
        <dbReference type="Google" id="ProtNLM"/>
    </source>
</evidence>
<dbReference type="AlphaFoldDB" id="A0AAV1L8E2"/>
<evidence type="ECO:0000256" key="1">
    <source>
        <dbReference type="SAM" id="Coils"/>
    </source>
</evidence>
<dbReference type="Proteomes" id="UP001314205">
    <property type="component" value="Unassembled WGS sequence"/>
</dbReference>
<accession>A0AAV1L8E2</accession>
<organism evidence="2 3">
    <name type="scientific">Parnassius mnemosyne</name>
    <name type="common">clouded apollo</name>
    <dbReference type="NCBI Taxonomy" id="213953"/>
    <lineage>
        <taxon>Eukaryota</taxon>
        <taxon>Metazoa</taxon>
        <taxon>Ecdysozoa</taxon>
        <taxon>Arthropoda</taxon>
        <taxon>Hexapoda</taxon>
        <taxon>Insecta</taxon>
        <taxon>Pterygota</taxon>
        <taxon>Neoptera</taxon>
        <taxon>Endopterygota</taxon>
        <taxon>Lepidoptera</taxon>
        <taxon>Glossata</taxon>
        <taxon>Ditrysia</taxon>
        <taxon>Papilionoidea</taxon>
        <taxon>Papilionidae</taxon>
        <taxon>Parnassiinae</taxon>
        <taxon>Parnassini</taxon>
        <taxon>Parnassius</taxon>
        <taxon>Driopa</taxon>
    </lineage>
</organism>